<keyword evidence="4" id="KW-1185">Reference proteome</keyword>
<comment type="caution">
    <text evidence="3">The sequence shown here is derived from an EMBL/GenBank/DDBJ whole genome shotgun (WGS) entry which is preliminary data.</text>
</comment>
<name>A0A5N6K089_MONLA</name>
<keyword evidence="2" id="KW-0812">Transmembrane</keyword>
<feature type="region of interest" description="Disordered" evidence="1">
    <location>
        <begin position="120"/>
        <end position="145"/>
    </location>
</feature>
<sequence>MPYTKESPKSEKSILIFYSVLFCSVLCPLLSTIHRLINSTVANEFSRLIPFTSCCTLHPTSYKSDISSHQSDSPSEFPIYYLLHPSIKSIKNPIKESTTKLRFKDSKRCEEHVRDPIYTLPNTPTPMLPRQAQKTPKMPHVLFRN</sequence>
<proteinExistence type="predicted"/>
<keyword evidence="2" id="KW-1133">Transmembrane helix</keyword>
<feature type="transmembrane region" description="Helical" evidence="2">
    <location>
        <begin position="15"/>
        <end position="37"/>
    </location>
</feature>
<organism evidence="3 4">
    <name type="scientific">Monilinia laxa</name>
    <name type="common">Brown rot fungus</name>
    <name type="synonym">Sclerotinia laxa</name>
    <dbReference type="NCBI Taxonomy" id="61186"/>
    <lineage>
        <taxon>Eukaryota</taxon>
        <taxon>Fungi</taxon>
        <taxon>Dikarya</taxon>
        <taxon>Ascomycota</taxon>
        <taxon>Pezizomycotina</taxon>
        <taxon>Leotiomycetes</taxon>
        <taxon>Helotiales</taxon>
        <taxon>Sclerotiniaceae</taxon>
        <taxon>Monilinia</taxon>
    </lineage>
</organism>
<evidence type="ECO:0000256" key="2">
    <source>
        <dbReference type="SAM" id="Phobius"/>
    </source>
</evidence>
<keyword evidence="2" id="KW-0472">Membrane</keyword>
<evidence type="ECO:0000256" key="1">
    <source>
        <dbReference type="SAM" id="MobiDB-lite"/>
    </source>
</evidence>
<evidence type="ECO:0000313" key="3">
    <source>
        <dbReference type="EMBL" id="KAB8295205.1"/>
    </source>
</evidence>
<dbReference type="AlphaFoldDB" id="A0A5N6K089"/>
<dbReference type="Proteomes" id="UP000326757">
    <property type="component" value="Unassembled WGS sequence"/>
</dbReference>
<accession>A0A5N6K089</accession>
<gene>
    <name evidence="3" type="ORF">EYC80_007125</name>
</gene>
<protein>
    <submittedName>
        <fullName evidence="3">Uncharacterized protein</fullName>
    </submittedName>
</protein>
<reference evidence="3 4" key="1">
    <citation type="submission" date="2019-06" db="EMBL/GenBank/DDBJ databases">
        <title>Genome Sequence of the Brown Rot Fungal Pathogen Monilinia laxa.</title>
        <authorList>
            <person name="De Miccolis Angelini R.M."/>
            <person name="Landi L."/>
            <person name="Abate D."/>
            <person name="Pollastro S."/>
            <person name="Romanazzi G."/>
            <person name="Faretra F."/>
        </authorList>
    </citation>
    <scope>NUCLEOTIDE SEQUENCE [LARGE SCALE GENOMIC DNA]</scope>
    <source>
        <strain evidence="3 4">Mlax316</strain>
    </source>
</reference>
<dbReference type="EMBL" id="VIGI01000010">
    <property type="protein sequence ID" value="KAB8295205.1"/>
    <property type="molecule type" value="Genomic_DNA"/>
</dbReference>
<evidence type="ECO:0000313" key="4">
    <source>
        <dbReference type="Proteomes" id="UP000326757"/>
    </source>
</evidence>